<proteinExistence type="predicted"/>
<protein>
    <submittedName>
        <fullName evidence="2">Uncharacterized protein</fullName>
    </submittedName>
</protein>
<evidence type="ECO:0000256" key="1">
    <source>
        <dbReference type="SAM" id="SignalP"/>
    </source>
</evidence>
<evidence type="ECO:0000313" key="3">
    <source>
        <dbReference type="Proteomes" id="UP000222460"/>
    </source>
</evidence>
<organism evidence="2 3">
    <name type="scientific">Pseudomonas putida</name>
    <name type="common">Arthrobacter siderocapsulatus</name>
    <dbReference type="NCBI Taxonomy" id="303"/>
    <lineage>
        <taxon>Bacteria</taxon>
        <taxon>Pseudomonadati</taxon>
        <taxon>Pseudomonadota</taxon>
        <taxon>Gammaproteobacteria</taxon>
        <taxon>Pseudomonadales</taxon>
        <taxon>Pseudomonadaceae</taxon>
        <taxon>Pseudomonas</taxon>
    </lineage>
</organism>
<dbReference type="AlphaFoldDB" id="A0A2C5WFQ8"/>
<feature type="signal peptide" evidence="1">
    <location>
        <begin position="1"/>
        <end position="21"/>
    </location>
</feature>
<comment type="caution">
    <text evidence="2">The sequence shown here is derived from an EMBL/GenBank/DDBJ whole genome shotgun (WGS) entry which is preliminary data.</text>
</comment>
<dbReference type="EMBL" id="PDKZ01000002">
    <property type="protein sequence ID" value="PHH43813.1"/>
    <property type="molecule type" value="Genomic_DNA"/>
</dbReference>
<keyword evidence="1" id="KW-0732">Signal</keyword>
<gene>
    <name evidence="2" type="ORF">CRX57_27530</name>
</gene>
<sequence>MRRLLTNPVGVSLLAKASAHAATSLSDTPHSRASSLPQGVRVAPVSAVRRSATATVAPGFADAAALAG</sequence>
<name>A0A2C5WFQ8_PSEPU</name>
<accession>A0A2C5WFQ8</accession>
<feature type="chain" id="PRO_5012903148" evidence="1">
    <location>
        <begin position="22"/>
        <end position="68"/>
    </location>
</feature>
<dbReference type="Proteomes" id="UP000222460">
    <property type="component" value="Unassembled WGS sequence"/>
</dbReference>
<evidence type="ECO:0000313" key="2">
    <source>
        <dbReference type="EMBL" id="PHH43813.1"/>
    </source>
</evidence>
<reference evidence="3" key="1">
    <citation type="submission" date="2017-10" db="EMBL/GenBank/DDBJ databases">
        <title>FDA dAtabase for Regulatory Grade micrObial Sequences (FDA-ARGOS): Supporting development and validation of Infectious Disease Dx tests.</title>
        <authorList>
            <person name="Goldberg B."/>
            <person name="Campos J."/>
            <person name="Tallon L."/>
            <person name="Sadzewicz L."/>
            <person name="Ott S."/>
            <person name="Zhao X."/>
            <person name="Nagaraj S."/>
            <person name="Vavikolanu K."/>
            <person name="Aluvathingal J."/>
            <person name="Nadendla S."/>
            <person name="Geyer C."/>
            <person name="Sichtig H."/>
        </authorList>
    </citation>
    <scope>NUCLEOTIDE SEQUENCE [LARGE SCALE GENOMIC DNA]</scope>
    <source>
        <strain evidence="3">FDAARGOS_376</strain>
    </source>
</reference>